<name>A0A076LQR9_9GAMM</name>
<dbReference type="PIRSF" id="PIRSF019422">
    <property type="entry name" value="MltA"/>
    <property type="match status" value="1"/>
</dbReference>
<dbReference type="GO" id="GO:0019867">
    <property type="term" value="C:outer membrane"/>
    <property type="evidence" value="ECO:0007669"/>
    <property type="project" value="InterPro"/>
</dbReference>
<evidence type="ECO:0000259" key="5">
    <source>
        <dbReference type="SMART" id="SM00925"/>
    </source>
</evidence>
<dbReference type="GO" id="GO:0009253">
    <property type="term" value="P:peptidoglycan catabolic process"/>
    <property type="evidence" value="ECO:0007669"/>
    <property type="project" value="TreeGrafter"/>
</dbReference>
<dbReference type="Pfam" id="PF06725">
    <property type="entry name" value="3D"/>
    <property type="match status" value="1"/>
</dbReference>
<evidence type="ECO:0000256" key="2">
    <source>
        <dbReference type="ARBA" id="ARBA00023239"/>
    </source>
</evidence>
<evidence type="ECO:0000256" key="3">
    <source>
        <dbReference type="ARBA" id="ARBA00023316"/>
    </source>
</evidence>
<dbReference type="GO" id="GO:0071555">
    <property type="term" value="P:cell wall organization"/>
    <property type="evidence" value="ECO:0007669"/>
    <property type="project" value="UniProtKB-KW"/>
</dbReference>
<accession>A0A076LQR9</accession>
<reference evidence="6 7" key="1">
    <citation type="journal article" date="2012" name="PLoS ONE">
        <title>Edwardsiella comparative phylogenomics reveal the new intra/inter-species taxonomic relationships, virulence evolution and niche adaptation mechanisms.</title>
        <authorList>
            <person name="Yang M."/>
            <person name="Lv Y."/>
            <person name="Xiao J."/>
            <person name="Wu H."/>
            <person name="Zheng H."/>
            <person name="Liu Q."/>
            <person name="Zhang Y."/>
            <person name="Wang Q."/>
        </authorList>
    </citation>
    <scope>NUCLEOTIDE SEQUENCE [LARGE SCALE GENOMIC DNA]</scope>
    <source>
        <strain evidence="7">080813</strain>
    </source>
</reference>
<dbReference type="HOGENOM" id="CLU_037751_2_0_6"/>
<organism evidence="6 7">
    <name type="scientific">Edwardsiella anguillarum ET080813</name>
    <dbReference type="NCBI Taxonomy" id="667120"/>
    <lineage>
        <taxon>Bacteria</taxon>
        <taxon>Pseudomonadati</taxon>
        <taxon>Pseudomonadota</taxon>
        <taxon>Gammaproteobacteria</taxon>
        <taxon>Enterobacterales</taxon>
        <taxon>Hafniaceae</taxon>
        <taxon>Edwardsiella</taxon>
    </lineage>
</organism>
<dbReference type="Gene3D" id="2.40.240.50">
    <property type="entry name" value="Barwin-like endoglucanases"/>
    <property type="match status" value="1"/>
</dbReference>
<dbReference type="EC" id="4.2.2.n1" evidence="4"/>
<comment type="function">
    <text evidence="4">Murein-degrading enzyme. May play a role in recycling of muropeptides during cell elongation and/or cell division.</text>
</comment>
<dbReference type="SUPFAM" id="SSF50685">
    <property type="entry name" value="Barwin-like endoglucanases"/>
    <property type="match status" value="1"/>
</dbReference>
<keyword evidence="6" id="KW-0326">Glycosidase</keyword>
<dbReference type="Gene3D" id="2.40.40.10">
    <property type="entry name" value="RlpA-like domain"/>
    <property type="match status" value="1"/>
</dbReference>
<dbReference type="NCBIfam" id="NF008366">
    <property type="entry name" value="PRK11162.1"/>
    <property type="match status" value="1"/>
</dbReference>
<dbReference type="SMART" id="SM00925">
    <property type="entry name" value="MltA"/>
    <property type="match status" value="1"/>
</dbReference>
<evidence type="ECO:0000313" key="6">
    <source>
        <dbReference type="EMBL" id="AIJ08918.1"/>
    </source>
</evidence>
<evidence type="ECO:0000256" key="1">
    <source>
        <dbReference type="ARBA" id="ARBA00001420"/>
    </source>
</evidence>
<dbReference type="PANTHER" id="PTHR30124:SF0">
    <property type="entry name" value="MEMBRANE-BOUND LYTIC MUREIN TRANSGLYCOSYLASE A"/>
    <property type="match status" value="1"/>
</dbReference>
<dbReference type="CDD" id="cd22785">
    <property type="entry name" value="DPBB_MltA-like"/>
    <property type="match status" value="1"/>
</dbReference>
<dbReference type="CDD" id="cd14472">
    <property type="entry name" value="mltA_B_like"/>
    <property type="match status" value="1"/>
</dbReference>
<protein>
    <recommendedName>
        <fullName evidence="4">Membrane-bound lytic murein transglycosylase A</fullName>
        <ecNumber evidence="4">4.2.2.n1</ecNumber>
    </recommendedName>
    <alternativeName>
        <fullName evidence="4">Murein hydrolase A</fullName>
    </alternativeName>
</protein>
<dbReference type="InterPro" id="IPR010611">
    <property type="entry name" value="3D_dom"/>
</dbReference>
<feature type="domain" description="Lytic transglycosylase MltA" evidence="5">
    <location>
        <begin position="186"/>
        <end position="319"/>
    </location>
</feature>
<dbReference type="EMBL" id="CP006664">
    <property type="protein sequence ID" value="AIJ08918.1"/>
    <property type="molecule type" value="Genomic_DNA"/>
</dbReference>
<dbReference type="Pfam" id="PF03562">
    <property type="entry name" value="MltA"/>
    <property type="match status" value="1"/>
</dbReference>
<dbReference type="InterPro" id="IPR005300">
    <property type="entry name" value="MltA_B"/>
</dbReference>
<dbReference type="KEGG" id="ete:ETEE_2479"/>
<dbReference type="GO" id="GO:0008933">
    <property type="term" value="F:peptidoglycan lytic transglycosylase activity"/>
    <property type="evidence" value="ECO:0007669"/>
    <property type="project" value="TreeGrafter"/>
</dbReference>
<keyword evidence="3 4" id="KW-0961">Cell wall biogenesis/degradation</keyword>
<evidence type="ECO:0000313" key="7">
    <source>
        <dbReference type="Proteomes" id="UP000028681"/>
    </source>
</evidence>
<dbReference type="GO" id="GO:0009254">
    <property type="term" value="P:peptidoglycan turnover"/>
    <property type="evidence" value="ECO:0007669"/>
    <property type="project" value="UniProtKB-UniRule"/>
</dbReference>
<comment type="catalytic activity">
    <reaction evidence="1 4">
        <text>Exolytic cleavage of the (1-&gt;4)-beta-glycosidic linkage between N-acetylmuramic acid (MurNAc) and N-acetylglucosamine (GlcNAc) residues in peptidoglycan, from either the reducing or the non-reducing ends of the peptidoglycan chains, with concomitant formation of a 1,6-anhydrobond in the MurNAc residue.</text>
        <dbReference type="EC" id="4.2.2.n1"/>
    </reaction>
</comment>
<dbReference type="InterPro" id="IPR036908">
    <property type="entry name" value="RlpA-like_sf"/>
</dbReference>
<dbReference type="InterPro" id="IPR026044">
    <property type="entry name" value="MltA"/>
</dbReference>
<dbReference type="Proteomes" id="UP000028681">
    <property type="component" value="Chromosome"/>
</dbReference>
<gene>
    <name evidence="6" type="ORF">ETEE_2479</name>
</gene>
<keyword evidence="6" id="KW-0378">Hydrolase</keyword>
<sequence>MQDFFDKHHRSAMCSREYSSSCFNFNHDMDVGDFFIRSNSFHDRGLLWFAGGNRLQKRRREMKGRWGKYAVCGLLVALMAGCSSRPTDRGQQYKDGTLNQPLALVNHPNAKGKPVNGKDFVEQVDAIRQASPSLYGRHVGNFEAVTEWLMAGADTRKLAQFGLNAYQMEGVDNFGNVQFTGYYTPVVEARPHPQGAFQYPLYRMPHKRGRLPARSAIYDGALDNRGLEIAYSNSLMDNFMMEVQGSGYVDFGDGQPLTFFGYAGKNGHAYHSIGKVLIDRGEVARADMSMQAIRQWADDHSRTEVRELLEQNPSFVFFKPEQFAPVKGASGVPLIAKASVASDRSLIPAGSVLLAEVPQLNAQGKFTGRYQMRLMVALDVGGAIKGQHFDIYQGIGPEAGHWAGYYNHYGRVWLLKTPQSGAPLFNAYHPQRASHDGGQMLVRN</sequence>
<evidence type="ECO:0000256" key="4">
    <source>
        <dbReference type="PIRNR" id="PIRNR019422"/>
    </source>
</evidence>
<dbReference type="GO" id="GO:0004553">
    <property type="term" value="F:hydrolase activity, hydrolyzing O-glycosyl compounds"/>
    <property type="evidence" value="ECO:0007669"/>
    <property type="project" value="InterPro"/>
</dbReference>
<keyword evidence="2 4" id="KW-0456">Lyase</keyword>
<dbReference type="PANTHER" id="PTHR30124">
    <property type="entry name" value="MEMBRANE-BOUND LYTIC MUREIN TRANSGLYCOSYLASE A"/>
    <property type="match status" value="1"/>
</dbReference>
<proteinExistence type="predicted"/>
<dbReference type="AlphaFoldDB" id="A0A076LQR9"/>